<dbReference type="AlphaFoldDB" id="A0A828RK59"/>
<dbReference type="NCBIfam" id="NF033819">
    <property type="entry name" value="IS66_TnpB"/>
    <property type="match status" value="1"/>
</dbReference>
<name>A0A828RK59_LIMRT</name>
<comment type="caution">
    <text evidence="1">The sequence shown here is derived from an EMBL/GenBank/DDBJ whole genome shotgun (WGS) entry which is preliminary data.</text>
</comment>
<proteinExistence type="predicted"/>
<evidence type="ECO:0000313" key="1">
    <source>
        <dbReference type="EMBL" id="EGC15894.1"/>
    </source>
</evidence>
<dbReference type="RefSeq" id="WP_003667273.1">
    <property type="nucleotide sequence ID" value="NZ_ACGX02000004.1"/>
</dbReference>
<gene>
    <name evidence="1" type="ORF">HMPREF0536_10294</name>
</gene>
<dbReference type="InterPro" id="IPR008878">
    <property type="entry name" value="Transposase_IS66_Orf2"/>
</dbReference>
<accession>A0A828RK59</accession>
<reference evidence="1 2" key="1">
    <citation type="submission" date="2011-01" db="EMBL/GenBank/DDBJ databases">
        <authorList>
            <person name="Muzny D."/>
            <person name="Qin X."/>
            <person name="Buhay C."/>
            <person name="Dugan-Rocha S."/>
            <person name="Ding Y."/>
            <person name="Chen G."/>
            <person name="Hawes A."/>
            <person name="Holder M."/>
            <person name="Jhangiani S."/>
            <person name="Johnson A."/>
            <person name="Khan Z."/>
            <person name="Li Z."/>
            <person name="Liu W."/>
            <person name="Liu X."/>
            <person name="Perez L."/>
            <person name="Shen H."/>
            <person name="Wang Q."/>
            <person name="Watt J."/>
            <person name="Xi L."/>
            <person name="Xin Y."/>
            <person name="Zhou J."/>
            <person name="Deng J."/>
            <person name="Jiang H."/>
            <person name="Liu Y."/>
            <person name="Qu J."/>
            <person name="Song X.-Z."/>
            <person name="Zhang L."/>
            <person name="Villasana D."/>
            <person name="Johnson A."/>
            <person name="Liu J."/>
            <person name="Liyanage D."/>
            <person name="Lorensuhewa L."/>
            <person name="Robinson T."/>
            <person name="Song A."/>
            <person name="Song B.-B."/>
            <person name="Dinh H."/>
            <person name="Thornton R."/>
            <person name="Coyle M."/>
            <person name="Francisco L."/>
            <person name="Jackson L."/>
            <person name="Javaid M."/>
            <person name="Korchina V."/>
            <person name="Kovar C."/>
            <person name="Mata R."/>
            <person name="Mathew T."/>
            <person name="Ngo R."/>
            <person name="Nguyen L."/>
            <person name="Nguyen N."/>
            <person name="Okwuonu G."/>
            <person name="Ongeri F."/>
            <person name="Pham C."/>
            <person name="Simmons D."/>
            <person name="Wilczek-Boney K."/>
            <person name="Hale W."/>
            <person name="Jakkamsetti A."/>
            <person name="Pham P."/>
            <person name="Ruth R."/>
            <person name="San Lucas F."/>
            <person name="Warren J."/>
            <person name="Zhang J."/>
            <person name="Zhao Z."/>
            <person name="Zhou C."/>
            <person name="Zhu D."/>
            <person name="Lee S."/>
            <person name="Bess C."/>
            <person name="Blankenburg K."/>
            <person name="Forbes L."/>
            <person name="Fu Q."/>
            <person name="Gubbala S."/>
            <person name="Hirani K."/>
            <person name="Jayaseelan J.C."/>
            <person name="Lara F."/>
            <person name="Munidasa M."/>
            <person name="Palculict T."/>
            <person name="Patil S."/>
            <person name="Pu L.-L."/>
            <person name="Saada N."/>
            <person name="Tang L."/>
            <person name="Weissenberger G."/>
            <person name="Zhu Y."/>
            <person name="Hemphill L."/>
            <person name="Shang Y."/>
            <person name="Youmans B."/>
            <person name="Ayvaz T."/>
            <person name="Ross M."/>
            <person name="Santibanez J."/>
            <person name="Aqrawi P."/>
            <person name="Gross S."/>
            <person name="Joshi V."/>
            <person name="Fowler G."/>
            <person name="Nazareth L."/>
            <person name="Reid J."/>
            <person name="Worley K."/>
            <person name="Petrosino J."/>
            <person name="Highlander S."/>
            <person name="Gibbs R."/>
        </authorList>
    </citation>
    <scope>NUCLEOTIDE SEQUENCE [LARGE SCALE GENOMIC DNA]</scope>
    <source>
        <strain evidence="1 2">MM4-1A</strain>
    </source>
</reference>
<dbReference type="PANTHER" id="PTHR36455:SF1">
    <property type="entry name" value="BLR8292 PROTEIN"/>
    <property type="match status" value="1"/>
</dbReference>
<dbReference type="EMBL" id="ACGX02000004">
    <property type="protein sequence ID" value="EGC15894.1"/>
    <property type="molecule type" value="Genomic_DNA"/>
</dbReference>
<protein>
    <submittedName>
        <fullName evidence="1">IS66 family element, Orf2 protein</fullName>
    </submittedName>
</protein>
<dbReference type="Proteomes" id="UP000004335">
    <property type="component" value="Unassembled WGS sequence"/>
</dbReference>
<evidence type="ECO:0000313" key="2">
    <source>
        <dbReference type="Proteomes" id="UP000004335"/>
    </source>
</evidence>
<dbReference type="Pfam" id="PF05717">
    <property type="entry name" value="TnpB_IS66"/>
    <property type="match status" value="1"/>
</dbReference>
<sequence length="119" mass="13797">MLVNWHDPDHIYLVCGKTDMRKGVDGLAMVIAENYGLELYNNSLFLFCGGRNDRFKGLFWDGEGFIIMLYKRFENGHLSWPRNSNEAKELSAQQLDWLLQGLNPLPIRKIQAVRLGSFY</sequence>
<dbReference type="PANTHER" id="PTHR36455">
    <property type="match status" value="1"/>
</dbReference>
<organism evidence="1 2">
    <name type="scientific">Limosilactobacillus reuteri MM4-1A</name>
    <dbReference type="NCBI Taxonomy" id="548485"/>
    <lineage>
        <taxon>Bacteria</taxon>
        <taxon>Bacillati</taxon>
        <taxon>Bacillota</taxon>
        <taxon>Bacilli</taxon>
        <taxon>Lactobacillales</taxon>
        <taxon>Lactobacillaceae</taxon>
        <taxon>Limosilactobacillus</taxon>
    </lineage>
</organism>